<dbReference type="GO" id="GO:0016971">
    <property type="term" value="F:flavin-dependent sulfhydryl oxidase activity"/>
    <property type="evidence" value="ECO:0007669"/>
    <property type="project" value="InterPro"/>
</dbReference>
<feature type="region of interest" description="Disordered" evidence="7">
    <location>
        <begin position="1210"/>
        <end position="1328"/>
    </location>
</feature>
<feature type="region of interest" description="Disordered" evidence="7">
    <location>
        <begin position="1431"/>
        <end position="1452"/>
    </location>
</feature>
<proteinExistence type="predicted"/>
<dbReference type="Proteomes" id="UP000033140">
    <property type="component" value="Unassembled WGS sequence"/>
</dbReference>
<evidence type="ECO:0000256" key="5">
    <source>
        <dbReference type="ARBA" id="ARBA00023157"/>
    </source>
</evidence>
<keyword evidence="6" id="KW-1133">Transmembrane helix</keyword>
<dbReference type="GO" id="GO:0050660">
    <property type="term" value="F:flavin adenine dinucleotide binding"/>
    <property type="evidence" value="ECO:0007669"/>
    <property type="project" value="TreeGrafter"/>
</dbReference>
<keyword evidence="6" id="KW-0812">Transmembrane</keyword>
<dbReference type="EMBL" id="BACD03000007">
    <property type="protein sequence ID" value="GAO47149.1"/>
    <property type="molecule type" value="Genomic_DNA"/>
</dbReference>
<dbReference type="GO" id="GO:0005739">
    <property type="term" value="C:mitochondrion"/>
    <property type="evidence" value="ECO:0007669"/>
    <property type="project" value="TreeGrafter"/>
</dbReference>
<feature type="compositionally biased region" description="Acidic residues" evidence="7">
    <location>
        <begin position="1509"/>
        <end position="1521"/>
    </location>
</feature>
<evidence type="ECO:0000313" key="9">
    <source>
        <dbReference type="EMBL" id="GAO47149.1"/>
    </source>
</evidence>
<reference evidence="9 10" key="1">
    <citation type="journal article" date="2011" name="J. Gen. Appl. Microbiol.">
        <title>Draft genome sequencing of the enigmatic yeast Saitoella complicata.</title>
        <authorList>
            <person name="Nishida H."/>
            <person name="Hamamoto M."/>
            <person name="Sugiyama J."/>
        </authorList>
    </citation>
    <scope>NUCLEOTIDE SEQUENCE [LARGE SCALE GENOMIC DNA]</scope>
    <source>
        <strain evidence="9 10">NRRL Y-17804</strain>
    </source>
</reference>
<dbReference type="Gene3D" id="1.20.120.310">
    <property type="entry name" value="ERV/ALR sulfhydryl oxidase domain"/>
    <property type="match status" value="1"/>
</dbReference>
<feature type="region of interest" description="Disordered" evidence="7">
    <location>
        <begin position="214"/>
        <end position="268"/>
    </location>
</feature>
<feature type="region of interest" description="Disordered" evidence="7">
    <location>
        <begin position="1359"/>
        <end position="1387"/>
    </location>
</feature>
<dbReference type="FunFam" id="1.20.120.310:FF:000002">
    <property type="entry name" value="Sulfhydryl oxidase"/>
    <property type="match status" value="1"/>
</dbReference>
<feature type="compositionally biased region" description="Basic and acidic residues" evidence="7">
    <location>
        <begin position="1023"/>
        <end position="1035"/>
    </location>
</feature>
<evidence type="ECO:0000256" key="2">
    <source>
        <dbReference type="ARBA" id="ARBA00022630"/>
    </source>
</evidence>
<dbReference type="PANTHER" id="PTHR12645:SF1">
    <property type="entry name" value="FAD-LINKED SULFHYDRYL OXIDASE ERV2"/>
    <property type="match status" value="1"/>
</dbReference>
<feature type="compositionally biased region" description="Acidic residues" evidence="7">
    <location>
        <begin position="898"/>
        <end position="907"/>
    </location>
</feature>
<reference evidence="9 10" key="3">
    <citation type="journal article" date="2015" name="Genome Announc.">
        <title>Draft Genome Sequence of the Archiascomycetous Yeast Saitoella complicata.</title>
        <authorList>
            <person name="Yamauchi K."/>
            <person name="Kondo S."/>
            <person name="Hamamoto M."/>
            <person name="Takahashi Y."/>
            <person name="Ogura Y."/>
            <person name="Hayashi T."/>
            <person name="Nishida H."/>
        </authorList>
    </citation>
    <scope>NUCLEOTIDE SEQUENCE [LARGE SCALE GENOMIC DNA]</scope>
    <source>
        <strain evidence="9 10">NRRL Y-17804</strain>
    </source>
</reference>
<dbReference type="Pfam" id="PF04777">
    <property type="entry name" value="Evr1_Alr"/>
    <property type="match status" value="1"/>
</dbReference>
<name>A0A0E9NBD3_SAICN</name>
<evidence type="ECO:0000256" key="7">
    <source>
        <dbReference type="SAM" id="MobiDB-lite"/>
    </source>
</evidence>
<feature type="compositionally biased region" description="Basic and acidic residues" evidence="7">
    <location>
        <begin position="231"/>
        <end position="268"/>
    </location>
</feature>
<evidence type="ECO:0000256" key="1">
    <source>
        <dbReference type="ARBA" id="ARBA00001974"/>
    </source>
</evidence>
<comment type="cofactor">
    <cofactor evidence="1 6">
        <name>FAD</name>
        <dbReference type="ChEBI" id="CHEBI:57692"/>
    </cofactor>
</comment>
<evidence type="ECO:0000256" key="6">
    <source>
        <dbReference type="RuleBase" id="RU371123"/>
    </source>
</evidence>
<feature type="region of interest" description="Disordered" evidence="7">
    <location>
        <begin position="756"/>
        <end position="1187"/>
    </location>
</feature>
<dbReference type="InterPro" id="IPR039799">
    <property type="entry name" value="ALR/ERV"/>
</dbReference>
<dbReference type="PANTHER" id="PTHR12645">
    <property type="entry name" value="ALR/ERV"/>
    <property type="match status" value="1"/>
</dbReference>
<keyword evidence="5" id="KW-1015">Disulfide bond</keyword>
<feature type="compositionally biased region" description="Basic and acidic residues" evidence="7">
    <location>
        <begin position="950"/>
        <end position="960"/>
    </location>
</feature>
<feature type="transmembrane region" description="Helical" evidence="6">
    <location>
        <begin position="7"/>
        <end position="26"/>
    </location>
</feature>
<feature type="region of interest" description="Disordered" evidence="7">
    <location>
        <begin position="1489"/>
        <end position="1521"/>
    </location>
</feature>
<evidence type="ECO:0000256" key="3">
    <source>
        <dbReference type="ARBA" id="ARBA00022827"/>
    </source>
</evidence>
<comment type="catalytic activity">
    <reaction evidence="6">
        <text>2 R'C(R)SH + O2 = R'C(R)S-S(R)CR' + H2O2</text>
        <dbReference type="Rhea" id="RHEA:17357"/>
        <dbReference type="ChEBI" id="CHEBI:15379"/>
        <dbReference type="ChEBI" id="CHEBI:16240"/>
        <dbReference type="ChEBI" id="CHEBI:16520"/>
        <dbReference type="ChEBI" id="CHEBI:17412"/>
        <dbReference type="EC" id="1.8.3.2"/>
    </reaction>
</comment>
<feature type="compositionally biased region" description="Basic and acidic residues" evidence="7">
    <location>
        <begin position="1119"/>
        <end position="1129"/>
    </location>
</feature>
<feature type="region of interest" description="Disordered" evidence="7">
    <location>
        <begin position="713"/>
        <end position="734"/>
    </location>
</feature>
<feature type="compositionally biased region" description="Acidic residues" evidence="7">
    <location>
        <begin position="1142"/>
        <end position="1152"/>
    </location>
</feature>
<dbReference type="PROSITE" id="PS51324">
    <property type="entry name" value="ERV_ALR"/>
    <property type="match status" value="1"/>
</dbReference>
<dbReference type="OMA" id="INARYEI"/>
<feature type="compositionally biased region" description="Acidic residues" evidence="7">
    <location>
        <begin position="984"/>
        <end position="998"/>
    </location>
</feature>
<feature type="compositionally biased region" description="Basic and acidic residues" evidence="7">
    <location>
        <begin position="908"/>
        <end position="921"/>
    </location>
</feature>
<sequence>MIRPSKITLSIAAAVMIVVFMLFASYDSLRNSPSGLISPYKSPASVSADPVVAPVIGGAGVGVGVRPPEGMLEAPVVKLSQKEKEEVEEDGVVNGGVIMPKLGNETIKAELGRASWKLFHTMLARFPESPTLDERTALSTYLHLFSRLYPCGDCATHFQSILALYPPQTSSRETASQWGCFVHNLVNERLGKDMFDCLSIAERYKCGCDEEEGGEAERKGEALTGGTATVKQEETGEAVKDTETETEKEEVKEVQTEEPVVKSEQQEAKEHLENMEVETEGLTAGGYEHQYSWLREAAIALAFVFPRVWCLDPNLSRHVQLPLTAHTPLNPPILLFCYSAILLLDRTTTRMPTSDTSPLASLLAHLEKSPGRGRGKRGAAPAAVPDVLVDGVFEYLDDVETLTDADRTAAQHLFQVLGKEERGYDLEAIVVEVVIKTCLKMENAMAGWEIVLRWADLNFDNGNRKLSIDDTTLLALFPPLTAAIPIQTPRVIVHILNSLMRSSAKMKERVLRLTLRTHCPRIGSIVAVGADYMLQEACLRFVISVIPSNRAQAEKIVRCFWPNPVLADDLEQALIEERAGLHVLDWLACLNQTRGEEAPLSVEVTYVQLDGETAQPEPTQSGQWIHLSHDGICTHMFEEGRLVILDVAYDQVDEISAFNRASSTFNLKLSGATIDFVLEPVETLSFQLGISDSQGEDVGPKVLQRIELGRARFSKEKKRSKTSMPTKAIPSGIALEEAKTMEQKAVEASQRLKVVEEGVRSSPSYSSQKSLHSKEDAEKEYDSDAMSDLTELPSQTPIRDMTPAQPEPVTAPVQGAQGPKQVPRMSSQVARAFSDIWNSPKDAPQLPKKAPAAVPMVRDGDMMKPPVGKPGAKKKFEPLRPKEKAQKPEIAQGKDIFDFPEDDDAEEEPVKKPSAKKEVPAKKAVTKAKAVQKAAEDEDLYDLPPGAEAEAIKKTTRRPDQLQSKAAAKPAPKKPVATQKDVYDLPDDNGSEVGDEEAVVTTWSKSKSKTPGSRAPVKTFASSKKEAQLARRLSMEDEQEDEGSLTDYDDMPGLPKAKAKGKASLKEARKPAAATKKPTAKGKKVVDESEAEISEPVPAPKKTAMKPAKGNTRKSAPADLERVVAESRKARATKAAAHADASEAENEVEAELEEKRVLPRRGAKAVTEKKMKEQLKPTQEDGTSADTMVADEGLIVLEAAQKVTGRGIILEDESDMSMSEAEGPVKAAKKAPVKPTAANKSARKGRLVVDSSDDDSMSEDNGTPSPQPKKPVRVQAASHPSAHLIDERLFRKPNVIAWGKEGPLNSGPATAKKRGLQEEKRERDVKKSKFVEDVEEDGAPEVMEYEEAEHNMTKMSQMTAIRSNGSPVPLADAGRMMGGREDLGSTDVILGSNRTDEMFAMSNINLARDEPAFRKPLAAAAVAAAAKFKPAEAKKDAVGKKTKENNAARAWDGKEISAFHAVPQKPPTKRKAQESSFYHLLQRQGILNTSSGDQTLVGPSSSISSASSVDEDDSMDDASEVMSESEDEVEVSWRKSLPEHHKTTLALLGEINKALVKRMQEQEVTLHSTITSFDTEAAQFTTVMDSARQSDYANLHNTLRTGKNKISKHMDGVREVAGEGIGYDVAARLKELRERNAERGRIVSGRLKDAPFGMPTMRKRVK</sequence>
<dbReference type="SUPFAM" id="SSF69000">
    <property type="entry name" value="FAD-dependent thiol oxidase"/>
    <property type="match status" value="1"/>
</dbReference>
<feature type="compositionally biased region" description="Polar residues" evidence="7">
    <location>
        <begin position="1001"/>
        <end position="1011"/>
    </location>
</feature>
<evidence type="ECO:0000256" key="4">
    <source>
        <dbReference type="ARBA" id="ARBA00023002"/>
    </source>
</evidence>
<feature type="compositionally biased region" description="Acidic residues" evidence="7">
    <location>
        <begin position="1036"/>
        <end position="1050"/>
    </location>
</feature>
<dbReference type="STRING" id="698492.A0A0E9NBD3"/>
<feature type="compositionally biased region" description="Basic and acidic residues" evidence="7">
    <location>
        <begin position="1166"/>
        <end position="1179"/>
    </location>
</feature>
<feature type="compositionally biased region" description="Low complexity" evidence="7">
    <location>
        <begin position="1216"/>
        <end position="1226"/>
    </location>
</feature>
<evidence type="ECO:0000313" key="10">
    <source>
        <dbReference type="Proteomes" id="UP000033140"/>
    </source>
</evidence>
<feature type="domain" description="ERV/ALR sulfhydryl oxidase" evidence="8">
    <location>
        <begin position="104"/>
        <end position="204"/>
    </location>
</feature>
<reference evidence="9 10" key="2">
    <citation type="journal article" date="2014" name="J. Gen. Appl. Microbiol.">
        <title>The early diverging ascomycetous budding yeast Saitoella complicata has three histone deacetylases belonging to the Clr6, Hos2, and Rpd3 lineages.</title>
        <authorList>
            <person name="Nishida H."/>
            <person name="Matsumoto T."/>
            <person name="Kondo S."/>
            <person name="Hamamoto M."/>
            <person name="Yoshikawa H."/>
        </authorList>
    </citation>
    <scope>NUCLEOTIDE SEQUENCE [LARGE SCALE GENOMIC DNA]</scope>
    <source>
        <strain evidence="9 10">NRRL Y-17804</strain>
    </source>
</reference>
<keyword evidence="2 6" id="KW-0285">Flavoprotein</keyword>
<accession>A0A0E9NBD3</accession>
<dbReference type="InterPro" id="IPR036774">
    <property type="entry name" value="ERV/ALR_sulphydryl_oxid_sf"/>
</dbReference>
<keyword evidence="3 6" id="KW-0274">FAD</keyword>
<feature type="compositionally biased region" description="Polar residues" evidence="7">
    <location>
        <begin position="1489"/>
        <end position="1499"/>
    </location>
</feature>
<feature type="compositionally biased region" description="Polar residues" evidence="7">
    <location>
        <begin position="761"/>
        <end position="770"/>
    </location>
</feature>
<dbReference type="EC" id="1.8.3.2" evidence="6"/>
<keyword evidence="6" id="KW-0472">Membrane</keyword>
<protein>
    <recommendedName>
        <fullName evidence="6">Sulfhydryl oxidase</fullName>
        <ecNumber evidence="6">1.8.3.2</ecNumber>
    </recommendedName>
</protein>
<comment type="caution">
    <text evidence="9">The sequence shown here is derived from an EMBL/GenBank/DDBJ whole genome shotgun (WGS) entry which is preliminary data.</text>
</comment>
<keyword evidence="10" id="KW-1185">Reference proteome</keyword>
<organism evidence="9 10">
    <name type="scientific">Saitoella complicata (strain BCRC 22490 / CBS 7301 / JCM 7358 / NBRC 10748 / NRRL Y-17804)</name>
    <dbReference type="NCBI Taxonomy" id="698492"/>
    <lineage>
        <taxon>Eukaryota</taxon>
        <taxon>Fungi</taxon>
        <taxon>Dikarya</taxon>
        <taxon>Ascomycota</taxon>
        <taxon>Taphrinomycotina</taxon>
        <taxon>Taphrinomycotina incertae sedis</taxon>
        <taxon>Saitoella</taxon>
    </lineage>
</organism>
<dbReference type="InterPro" id="IPR017905">
    <property type="entry name" value="ERV/ALR_sulphydryl_oxidase"/>
</dbReference>
<feature type="compositionally biased region" description="Low complexity" evidence="7">
    <location>
        <begin position="1100"/>
        <end position="1109"/>
    </location>
</feature>
<feature type="compositionally biased region" description="Basic and acidic residues" evidence="7">
    <location>
        <begin position="1315"/>
        <end position="1328"/>
    </location>
</feature>
<feature type="compositionally biased region" description="Basic and acidic residues" evidence="7">
    <location>
        <begin position="874"/>
        <end position="887"/>
    </location>
</feature>
<gene>
    <name evidence="9" type="ORF">G7K_1360-t1</name>
</gene>
<evidence type="ECO:0000259" key="8">
    <source>
        <dbReference type="PROSITE" id="PS51324"/>
    </source>
</evidence>
<keyword evidence="4 6" id="KW-0560">Oxidoreductase</keyword>
<feature type="compositionally biased region" description="Basic and acidic residues" evidence="7">
    <location>
        <begin position="772"/>
        <end position="782"/>
    </location>
</feature>